<proteinExistence type="inferred from homology"/>
<evidence type="ECO:0000259" key="6">
    <source>
        <dbReference type="PROSITE" id="PS50076"/>
    </source>
</evidence>
<evidence type="ECO:0000256" key="3">
    <source>
        <dbReference type="ARBA" id="ARBA00021797"/>
    </source>
</evidence>
<dbReference type="Pfam" id="PF00226">
    <property type="entry name" value="DnaJ"/>
    <property type="match status" value="1"/>
</dbReference>
<feature type="domain" description="J" evidence="6">
    <location>
        <begin position="6"/>
        <end position="73"/>
    </location>
</feature>
<organism evidence="8 9">
    <name type="scientific">Komagataella pastoris</name>
    <name type="common">Yeast</name>
    <name type="synonym">Pichia pastoris</name>
    <dbReference type="NCBI Taxonomy" id="4922"/>
    <lineage>
        <taxon>Eukaryota</taxon>
        <taxon>Fungi</taxon>
        <taxon>Dikarya</taxon>
        <taxon>Ascomycota</taxon>
        <taxon>Saccharomycotina</taxon>
        <taxon>Pichiomycetes</taxon>
        <taxon>Pichiales</taxon>
        <taxon>Pichiaceae</taxon>
        <taxon>Komagataella</taxon>
    </lineage>
</organism>
<evidence type="ECO:0000256" key="1">
    <source>
        <dbReference type="ARBA" id="ARBA00003474"/>
    </source>
</evidence>
<dbReference type="GO" id="GO:0046872">
    <property type="term" value="F:metal ion binding"/>
    <property type="evidence" value="ECO:0007669"/>
    <property type="project" value="UniProtKB-KW"/>
</dbReference>
<sequence>MKVYGSFYDILGISDDSDLIAIKEAYKRKLLAYHPDKKPLQNHMEDANIVNRIQEAYAVLSNQKTRAEYNEGLIEESKREGVVGNGEGLDIYDLDDFRMVQEEPPTDDYSNSYLRIYWEKDCPRCSTEQGFMLTETALSEQGTKVTETGEIGRYEVLAQCNSCSLWLKIIYYDLDEVDGTFLHR</sequence>
<evidence type="ECO:0000313" key="9">
    <source>
        <dbReference type="Proteomes" id="UP000094565"/>
    </source>
</evidence>
<dbReference type="InterPro" id="IPR036671">
    <property type="entry name" value="DPH_MB_sf"/>
</dbReference>
<evidence type="ECO:0000313" key="8">
    <source>
        <dbReference type="EMBL" id="ANZ76276.1"/>
    </source>
</evidence>
<evidence type="ECO:0000259" key="7">
    <source>
        <dbReference type="PROSITE" id="PS51074"/>
    </source>
</evidence>
<dbReference type="InterPro" id="IPR053232">
    <property type="entry name" value="DnaJ_C/III_chloroplastic"/>
</dbReference>
<dbReference type="Pfam" id="PF05207">
    <property type="entry name" value="Zn_ribbon_CSL"/>
    <property type="match status" value="1"/>
</dbReference>
<dbReference type="SUPFAM" id="SSF144217">
    <property type="entry name" value="CSL zinc finger"/>
    <property type="match status" value="1"/>
</dbReference>
<dbReference type="Proteomes" id="UP000094565">
    <property type="component" value="Chromosome 2"/>
</dbReference>
<dbReference type="PROSITE" id="PS51074">
    <property type="entry name" value="DPH_MB"/>
    <property type="match status" value="1"/>
</dbReference>
<dbReference type="PANTHER" id="PTHR45090:SF4">
    <property type="entry name" value="J DOMAIN-CONTAINING PROTEIN"/>
    <property type="match status" value="1"/>
</dbReference>
<comment type="similarity">
    <text evidence="2">Belongs to the DPH4 family.</text>
</comment>
<evidence type="ECO:0000256" key="5">
    <source>
        <dbReference type="ARBA" id="ARBA00023004"/>
    </source>
</evidence>
<dbReference type="CDD" id="cd06257">
    <property type="entry name" value="DnaJ"/>
    <property type="match status" value="1"/>
</dbReference>
<dbReference type="Gene3D" id="1.10.287.110">
    <property type="entry name" value="DnaJ domain"/>
    <property type="match status" value="1"/>
</dbReference>
<keyword evidence="5" id="KW-0408">Iron</keyword>
<dbReference type="OrthoDB" id="445556at2759"/>
<evidence type="ECO:0000256" key="2">
    <source>
        <dbReference type="ARBA" id="ARBA00006169"/>
    </source>
</evidence>
<dbReference type="InterPro" id="IPR001623">
    <property type="entry name" value="DnaJ_domain"/>
</dbReference>
<evidence type="ECO:0000256" key="4">
    <source>
        <dbReference type="ARBA" id="ARBA00022723"/>
    </source>
</evidence>
<comment type="function">
    <text evidence="1">Required for the first step of diphthamide biosynthesis, the transfer of 3-amino-3-carboxypropyl from S-adenosyl-L-methionine to a histidine residue. Diphthamide is a post-translational modification of histidine which occurs in elongation factor 2.</text>
</comment>
<dbReference type="InterPro" id="IPR036869">
    <property type="entry name" value="J_dom_sf"/>
</dbReference>
<protein>
    <recommendedName>
        <fullName evidence="3">Diphthamide biosynthesis protein 4</fullName>
    </recommendedName>
</protein>
<feature type="domain" description="DPH-type MB" evidence="7">
    <location>
        <begin position="88"/>
        <end position="172"/>
    </location>
</feature>
<dbReference type="UniPathway" id="UPA00559"/>
<dbReference type="PROSITE" id="PS50076">
    <property type="entry name" value="DNAJ_2"/>
    <property type="match status" value="1"/>
</dbReference>
<gene>
    <name evidence="8" type="ORF">ATY40_BA7502341</name>
</gene>
<dbReference type="AlphaFoldDB" id="A0A1B2JDY8"/>
<reference evidence="8 9" key="1">
    <citation type="submission" date="2016-02" db="EMBL/GenBank/DDBJ databases">
        <title>Comparative genomic and transcriptomic foundation for Pichia pastoris.</title>
        <authorList>
            <person name="Love K.R."/>
            <person name="Shah K.A."/>
            <person name="Whittaker C.A."/>
            <person name="Wu J."/>
            <person name="Bartlett M.C."/>
            <person name="Ma D."/>
            <person name="Leeson R.L."/>
            <person name="Priest M."/>
            <person name="Young S.K."/>
            <person name="Love J.C."/>
        </authorList>
    </citation>
    <scope>NUCLEOTIDE SEQUENCE [LARGE SCALE GENOMIC DNA]</scope>
    <source>
        <strain evidence="8 9">ATCC 28485</strain>
    </source>
</reference>
<keyword evidence="4" id="KW-0479">Metal-binding</keyword>
<dbReference type="EMBL" id="CP014585">
    <property type="protein sequence ID" value="ANZ76276.1"/>
    <property type="molecule type" value="Genomic_DNA"/>
</dbReference>
<name>A0A1B2JDY8_PICPA</name>
<keyword evidence="9" id="KW-1185">Reference proteome</keyword>
<dbReference type="Gene3D" id="3.10.660.10">
    <property type="entry name" value="DPH Zinc finger"/>
    <property type="match status" value="1"/>
</dbReference>
<dbReference type="SUPFAM" id="SSF46565">
    <property type="entry name" value="Chaperone J-domain"/>
    <property type="match status" value="1"/>
</dbReference>
<dbReference type="InterPro" id="IPR007872">
    <property type="entry name" value="DPH_MB_dom"/>
</dbReference>
<dbReference type="GO" id="GO:0017183">
    <property type="term" value="P:protein histidyl modification to diphthamide"/>
    <property type="evidence" value="ECO:0007669"/>
    <property type="project" value="UniProtKB-UniPathway"/>
</dbReference>
<dbReference type="SMART" id="SM00271">
    <property type="entry name" value="DnaJ"/>
    <property type="match status" value="1"/>
</dbReference>
<dbReference type="PANTHER" id="PTHR45090">
    <property type="entry name" value="CHAPERONE PROTEIN DNAJ 20 CHLOROPLASTIC"/>
    <property type="match status" value="1"/>
</dbReference>
<accession>A0A1B2JDY8</accession>
<dbReference type="PRINTS" id="PR00625">
    <property type="entry name" value="JDOMAIN"/>
</dbReference>